<dbReference type="EMBL" id="JACRTK010000001">
    <property type="protein sequence ID" value="MBC8590031.1"/>
    <property type="molecule type" value="Genomic_DNA"/>
</dbReference>
<dbReference type="Gene3D" id="3.40.50.2300">
    <property type="match status" value="1"/>
</dbReference>
<sequence>MIRALVVDDEVPAREELIYILKSFKEIEVVGEASYGKEALELEKQLNPDLIFLDIDMPGLNGIEVAQELVKSDSRPFIVFVTAYEAYAIKAFEVNAIDYILKPISEERLEKSIKKILNSINRERESYFDRLGNLLSKLNIIEEKIPNKISLNQNGTLIPINIDEIIYATIEDKNTVVYTDKGRFQINATLGELKEKLNSPRFFRSHKSYLVNLDAIEAIEPWFNSTFNLKIKNTKEKILVSRSQSKEFKKIMNID</sequence>
<evidence type="ECO:0000259" key="5">
    <source>
        <dbReference type="PROSITE" id="PS50930"/>
    </source>
</evidence>
<dbReference type="InterPro" id="IPR007492">
    <property type="entry name" value="LytTR_DNA-bd_dom"/>
</dbReference>
<dbReference type="InterPro" id="IPR046947">
    <property type="entry name" value="LytR-like"/>
</dbReference>
<dbReference type="Proteomes" id="UP000601522">
    <property type="component" value="Unassembled WGS sequence"/>
</dbReference>
<dbReference type="PANTHER" id="PTHR37299:SF1">
    <property type="entry name" value="STAGE 0 SPORULATION PROTEIN A HOMOLOG"/>
    <property type="match status" value="1"/>
</dbReference>
<feature type="modified residue" description="4-aspartylphosphate" evidence="3">
    <location>
        <position position="54"/>
    </location>
</feature>
<feature type="domain" description="HTH LytTR-type" evidence="5">
    <location>
        <begin position="149"/>
        <end position="254"/>
    </location>
</feature>
<dbReference type="PANTHER" id="PTHR37299">
    <property type="entry name" value="TRANSCRIPTIONAL REGULATOR-RELATED"/>
    <property type="match status" value="1"/>
</dbReference>
<dbReference type="SMART" id="SM00448">
    <property type="entry name" value="REC"/>
    <property type="match status" value="1"/>
</dbReference>
<feature type="domain" description="Response regulatory" evidence="4">
    <location>
        <begin position="3"/>
        <end position="117"/>
    </location>
</feature>
<comment type="caution">
    <text evidence="6">The sequence shown here is derived from an EMBL/GenBank/DDBJ whole genome shotgun (WGS) entry which is preliminary data.</text>
</comment>
<dbReference type="Pfam" id="PF00072">
    <property type="entry name" value="Response_reg"/>
    <property type="match status" value="1"/>
</dbReference>
<dbReference type="InterPro" id="IPR011006">
    <property type="entry name" value="CheY-like_superfamily"/>
</dbReference>
<dbReference type="GO" id="GO:0003677">
    <property type="term" value="F:DNA binding"/>
    <property type="evidence" value="ECO:0007669"/>
    <property type="project" value="InterPro"/>
</dbReference>
<evidence type="ECO:0000259" key="4">
    <source>
        <dbReference type="PROSITE" id="PS50110"/>
    </source>
</evidence>
<evidence type="ECO:0000256" key="3">
    <source>
        <dbReference type="PROSITE-ProRule" id="PRU00169"/>
    </source>
</evidence>
<evidence type="ECO:0000313" key="7">
    <source>
        <dbReference type="Proteomes" id="UP000601522"/>
    </source>
</evidence>
<proteinExistence type="predicted"/>
<dbReference type="PROSITE" id="PS50110">
    <property type="entry name" value="RESPONSE_REGULATORY"/>
    <property type="match status" value="1"/>
</dbReference>
<evidence type="ECO:0000256" key="1">
    <source>
        <dbReference type="ARBA" id="ARBA00018672"/>
    </source>
</evidence>
<gene>
    <name evidence="6" type="ORF">H8689_02610</name>
</gene>
<dbReference type="PROSITE" id="PS50930">
    <property type="entry name" value="HTH_LYTTR"/>
    <property type="match status" value="1"/>
</dbReference>
<dbReference type="FunFam" id="3.40.50.2300:FF:000051">
    <property type="entry name" value="Two-component response regulator yehT"/>
    <property type="match status" value="1"/>
</dbReference>
<keyword evidence="7" id="KW-1185">Reference proteome</keyword>
<accession>A0A926EYP6</accession>
<evidence type="ECO:0000313" key="6">
    <source>
        <dbReference type="EMBL" id="MBC8590031.1"/>
    </source>
</evidence>
<dbReference type="CDD" id="cd17532">
    <property type="entry name" value="REC_LytTR_AlgR-like"/>
    <property type="match status" value="1"/>
</dbReference>
<dbReference type="GO" id="GO:0000156">
    <property type="term" value="F:phosphorelay response regulator activity"/>
    <property type="evidence" value="ECO:0007669"/>
    <property type="project" value="InterPro"/>
</dbReference>
<dbReference type="AlphaFoldDB" id="A0A926EYP6"/>
<dbReference type="Pfam" id="PF04397">
    <property type="entry name" value="LytTR"/>
    <property type="match status" value="1"/>
</dbReference>
<dbReference type="InterPro" id="IPR001789">
    <property type="entry name" value="Sig_transdc_resp-reg_receiver"/>
</dbReference>
<comment type="function">
    <text evidence="2">May play the central regulatory role in sporulation. It may be an element of the effector pathway responsible for the activation of sporulation genes in response to nutritional stress. Spo0A may act in concert with spo0H (a sigma factor) to control the expression of some genes that are critical to the sporulation process.</text>
</comment>
<dbReference type="SUPFAM" id="SSF52172">
    <property type="entry name" value="CheY-like"/>
    <property type="match status" value="1"/>
</dbReference>
<keyword evidence="3" id="KW-0597">Phosphoprotein</keyword>
<protein>
    <recommendedName>
        <fullName evidence="1">Stage 0 sporulation protein A homolog</fullName>
    </recommendedName>
</protein>
<name>A0A926EYP6_9FIRM</name>
<dbReference type="SMART" id="SM00850">
    <property type="entry name" value="LytTR"/>
    <property type="match status" value="1"/>
</dbReference>
<reference evidence="6 7" key="1">
    <citation type="submission" date="2020-08" db="EMBL/GenBank/DDBJ databases">
        <title>Genome public.</title>
        <authorList>
            <person name="Liu C."/>
            <person name="Sun Q."/>
        </authorList>
    </citation>
    <scope>NUCLEOTIDE SEQUENCE [LARGE SCALE GENOMIC DNA]</scope>
    <source>
        <strain evidence="6 7">NSJ-26</strain>
    </source>
</reference>
<dbReference type="Gene3D" id="2.20.25.10">
    <property type="match status" value="1"/>
</dbReference>
<dbReference type="RefSeq" id="WP_249322823.1">
    <property type="nucleotide sequence ID" value="NZ_JACRTK010000001.1"/>
</dbReference>
<dbReference type="Gene3D" id="2.40.50.40">
    <property type="match status" value="1"/>
</dbReference>
<organism evidence="6 7">
    <name type="scientific">Wansuia hejianensis</name>
    <dbReference type="NCBI Taxonomy" id="2763667"/>
    <lineage>
        <taxon>Bacteria</taxon>
        <taxon>Bacillati</taxon>
        <taxon>Bacillota</taxon>
        <taxon>Clostridia</taxon>
        <taxon>Lachnospirales</taxon>
        <taxon>Lachnospiraceae</taxon>
        <taxon>Wansuia</taxon>
    </lineage>
</organism>
<evidence type="ECO:0000256" key="2">
    <source>
        <dbReference type="ARBA" id="ARBA00024867"/>
    </source>
</evidence>